<dbReference type="OMA" id="YYWPIQK"/>
<sequence length="292" mass="34291">MLEKISLTDQNGDFWVTWATPRQLKDLRSGSLSIFDEQWIVAFHYFQQHAVELNKWIKLLEKLAEEYEDRIHIAMRDIHSIKNLSSALDPADFGSYRSDVPPRVLGMEHNNRIYVFHMLFNQKYLKDFCDKLLGGQMFQAEVLEPSPIVRKPRNFFDLEDERETDYLIMLYDPACYYWPQQLGILRKLTKLLANEKIRIVLIDKSKNYLGVQFTARSDWSRCYGCVGFASWRASAMHFNFSGKKGSTRDYLKLICKNIRPELKGYDAKGEPRAPDQALNDIRLLFTQNQEEV</sequence>
<dbReference type="Proteomes" id="UP000007798">
    <property type="component" value="Unassembled WGS sequence"/>
</dbReference>
<protein>
    <submittedName>
        <fullName evidence="1">Uncharacterized protein</fullName>
    </submittedName>
</protein>
<gene>
    <name evidence="1" type="primary">Dwil\GK18945</name>
    <name evidence="1" type="ORF">Dwil_GK18945</name>
</gene>
<dbReference type="HOGENOM" id="CLU_090782_0_0_1"/>
<name>B4NKW7_DROWI</name>
<dbReference type="EMBL" id="CH964272">
    <property type="protein sequence ID" value="EDW84170.1"/>
    <property type="molecule type" value="Genomic_DNA"/>
</dbReference>
<reference evidence="1 2" key="1">
    <citation type="journal article" date="2007" name="Nature">
        <title>Evolution of genes and genomes on the Drosophila phylogeny.</title>
        <authorList>
            <consortium name="Drosophila 12 Genomes Consortium"/>
            <person name="Clark A.G."/>
            <person name="Eisen M.B."/>
            <person name="Smith D.R."/>
            <person name="Bergman C.M."/>
            <person name="Oliver B."/>
            <person name="Markow T.A."/>
            <person name="Kaufman T.C."/>
            <person name="Kellis M."/>
            <person name="Gelbart W."/>
            <person name="Iyer V.N."/>
            <person name="Pollard D.A."/>
            <person name="Sackton T.B."/>
            <person name="Larracuente A.M."/>
            <person name="Singh N.D."/>
            <person name="Abad J.P."/>
            <person name="Abt D.N."/>
            <person name="Adryan B."/>
            <person name="Aguade M."/>
            <person name="Akashi H."/>
            <person name="Anderson W.W."/>
            <person name="Aquadro C.F."/>
            <person name="Ardell D.H."/>
            <person name="Arguello R."/>
            <person name="Artieri C.G."/>
            <person name="Barbash D.A."/>
            <person name="Barker D."/>
            <person name="Barsanti P."/>
            <person name="Batterham P."/>
            <person name="Batzoglou S."/>
            <person name="Begun D."/>
            <person name="Bhutkar A."/>
            <person name="Blanco E."/>
            <person name="Bosak S.A."/>
            <person name="Bradley R.K."/>
            <person name="Brand A.D."/>
            <person name="Brent M.R."/>
            <person name="Brooks A.N."/>
            <person name="Brown R.H."/>
            <person name="Butlin R.K."/>
            <person name="Caggese C."/>
            <person name="Calvi B.R."/>
            <person name="Bernardo de Carvalho A."/>
            <person name="Caspi A."/>
            <person name="Castrezana S."/>
            <person name="Celniker S.E."/>
            <person name="Chang J.L."/>
            <person name="Chapple C."/>
            <person name="Chatterji S."/>
            <person name="Chinwalla A."/>
            <person name="Civetta A."/>
            <person name="Clifton S.W."/>
            <person name="Comeron J.M."/>
            <person name="Costello J.C."/>
            <person name="Coyne J.A."/>
            <person name="Daub J."/>
            <person name="David R.G."/>
            <person name="Delcher A.L."/>
            <person name="Delehaunty K."/>
            <person name="Do C.B."/>
            <person name="Ebling H."/>
            <person name="Edwards K."/>
            <person name="Eickbush T."/>
            <person name="Evans J.D."/>
            <person name="Filipski A."/>
            <person name="Findeiss S."/>
            <person name="Freyhult E."/>
            <person name="Fulton L."/>
            <person name="Fulton R."/>
            <person name="Garcia A.C."/>
            <person name="Gardiner A."/>
            <person name="Garfield D.A."/>
            <person name="Garvin B.E."/>
            <person name="Gibson G."/>
            <person name="Gilbert D."/>
            <person name="Gnerre S."/>
            <person name="Godfrey J."/>
            <person name="Good R."/>
            <person name="Gotea V."/>
            <person name="Gravely B."/>
            <person name="Greenberg A.J."/>
            <person name="Griffiths-Jones S."/>
            <person name="Gross S."/>
            <person name="Guigo R."/>
            <person name="Gustafson E.A."/>
            <person name="Haerty W."/>
            <person name="Hahn M.W."/>
            <person name="Halligan D.L."/>
            <person name="Halpern A.L."/>
            <person name="Halter G.M."/>
            <person name="Han M.V."/>
            <person name="Heger A."/>
            <person name="Hillier L."/>
            <person name="Hinrichs A.S."/>
            <person name="Holmes I."/>
            <person name="Hoskins R.A."/>
            <person name="Hubisz M.J."/>
            <person name="Hultmark D."/>
            <person name="Huntley M.A."/>
            <person name="Jaffe D.B."/>
            <person name="Jagadeeshan S."/>
            <person name="Jeck W.R."/>
            <person name="Johnson J."/>
            <person name="Jones C.D."/>
            <person name="Jordan W.C."/>
            <person name="Karpen G.H."/>
            <person name="Kataoka E."/>
            <person name="Keightley P.D."/>
            <person name="Kheradpour P."/>
            <person name="Kirkness E.F."/>
            <person name="Koerich L.B."/>
            <person name="Kristiansen K."/>
            <person name="Kudrna D."/>
            <person name="Kulathinal R.J."/>
            <person name="Kumar S."/>
            <person name="Kwok R."/>
            <person name="Lander E."/>
            <person name="Langley C.H."/>
            <person name="Lapoint R."/>
            <person name="Lazzaro B.P."/>
            <person name="Lee S.J."/>
            <person name="Levesque L."/>
            <person name="Li R."/>
            <person name="Lin C.F."/>
            <person name="Lin M.F."/>
            <person name="Lindblad-Toh K."/>
            <person name="Llopart A."/>
            <person name="Long M."/>
            <person name="Low L."/>
            <person name="Lozovsky E."/>
            <person name="Lu J."/>
            <person name="Luo M."/>
            <person name="Machado C.A."/>
            <person name="Makalowski W."/>
            <person name="Marzo M."/>
            <person name="Matsuda M."/>
            <person name="Matzkin L."/>
            <person name="McAllister B."/>
            <person name="McBride C.S."/>
            <person name="McKernan B."/>
            <person name="McKernan K."/>
            <person name="Mendez-Lago M."/>
            <person name="Minx P."/>
            <person name="Mollenhauer M.U."/>
            <person name="Montooth K."/>
            <person name="Mount S.M."/>
            <person name="Mu X."/>
            <person name="Myers E."/>
            <person name="Negre B."/>
            <person name="Newfeld S."/>
            <person name="Nielsen R."/>
            <person name="Noor M.A."/>
            <person name="O'Grady P."/>
            <person name="Pachter L."/>
            <person name="Papaceit M."/>
            <person name="Parisi M.J."/>
            <person name="Parisi M."/>
            <person name="Parts L."/>
            <person name="Pedersen J.S."/>
            <person name="Pesole G."/>
            <person name="Phillippy A.M."/>
            <person name="Ponting C.P."/>
            <person name="Pop M."/>
            <person name="Porcelli D."/>
            <person name="Powell J.R."/>
            <person name="Prohaska S."/>
            <person name="Pruitt K."/>
            <person name="Puig M."/>
            <person name="Quesneville H."/>
            <person name="Ram K.R."/>
            <person name="Rand D."/>
            <person name="Rasmussen M.D."/>
            <person name="Reed L.K."/>
            <person name="Reenan R."/>
            <person name="Reily A."/>
            <person name="Remington K.A."/>
            <person name="Rieger T.T."/>
            <person name="Ritchie M.G."/>
            <person name="Robin C."/>
            <person name="Rogers Y.H."/>
            <person name="Rohde C."/>
            <person name="Rozas J."/>
            <person name="Rubenfield M.J."/>
            <person name="Ruiz A."/>
            <person name="Russo S."/>
            <person name="Salzberg S.L."/>
            <person name="Sanchez-Gracia A."/>
            <person name="Saranga D.J."/>
            <person name="Sato H."/>
            <person name="Schaeffer S.W."/>
            <person name="Schatz M.C."/>
            <person name="Schlenke T."/>
            <person name="Schwartz R."/>
            <person name="Segarra C."/>
            <person name="Singh R.S."/>
            <person name="Sirot L."/>
            <person name="Sirota M."/>
            <person name="Sisneros N.B."/>
            <person name="Smith C.D."/>
            <person name="Smith T.F."/>
            <person name="Spieth J."/>
            <person name="Stage D.E."/>
            <person name="Stark A."/>
            <person name="Stephan W."/>
            <person name="Strausberg R.L."/>
            <person name="Strempel S."/>
            <person name="Sturgill D."/>
            <person name="Sutton G."/>
            <person name="Sutton G.G."/>
            <person name="Tao W."/>
            <person name="Teichmann S."/>
            <person name="Tobari Y.N."/>
            <person name="Tomimura Y."/>
            <person name="Tsolas J.M."/>
            <person name="Valente V.L."/>
            <person name="Venter E."/>
            <person name="Venter J.C."/>
            <person name="Vicario S."/>
            <person name="Vieira F.G."/>
            <person name="Vilella A.J."/>
            <person name="Villasante A."/>
            <person name="Walenz B."/>
            <person name="Wang J."/>
            <person name="Wasserman M."/>
            <person name="Watts T."/>
            <person name="Wilson D."/>
            <person name="Wilson R.K."/>
            <person name="Wing R.A."/>
            <person name="Wolfner M.F."/>
            <person name="Wong A."/>
            <person name="Wong G.K."/>
            <person name="Wu C.I."/>
            <person name="Wu G."/>
            <person name="Yamamoto D."/>
            <person name="Yang H.P."/>
            <person name="Yang S.P."/>
            <person name="Yorke J.A."/>
            <person name="Yoshida K."/>
            <person name="Zdobnov E."/>
            <person name="Zhang P."/>
            <person name="Zhang Y."/>
            <person name="Zimin A.V."/>
            <person name="Baldwin J."/>
            <person name="Abdouelleil A."/>
            <person name="Abdulkadir J."/>
            <person name="Abebe A."/>
            <person name="Abera B."/>
            <person name="Abreu J."/>
            <person name="Acer S.C."/>
            <person name="Aftuck L."/>
            <person name="Alexander A."/>
            <person name="An P."/>
            <person name="Anderson E."/>
            <person name="Anderson S."/>
            <person name="Arachi H."/>
            <person name="Azer M."/>
            <person name="Bachantsang P."/>
            <person name="Barry A."/>
            <person name="Bayul T."/>
            <person name="Berlin A."/>
            <person name="Bessette D."/>
            <person name="Bloom T."/>
            <person name="Blye J."/>
            <person name="Boguslavskiy L."/>
            <person name="Bonnet C."/>
            <person name="Boukhgalter B."/>
            <person name="Bourzgui I."/>
            <person name="Brown A."/>
            <person name="Cahill P."/>
            <person name="Channer S."/>
            <person name="Cheshatsang Y."/>
            <person name="Chuda L."/>
            <person name="Citroen M."/>
            <person name="Collymore A."/>
            <person name="Cooke P."/>
            <person name="Costello M."/>
            <person name="D'Aco K."/>
            <person name="Daza R."/>
            <person name="De Haan G."/>
            <person name="DeGray S."/>
            <person name="DeMaso C."/>
            <person name="Dhargay N."/>
            <person name="Dooley K."/>
            <person name="Dooley E."/>
            <person name="Doricent M."/>
            <person name="Dorje P."/>
            <person name="Dorjee K."/>
            <person name="Dupes A."/>
            <person name="Elong R."/>
            <person name="Falk J."/>
            <person name="Farina A."/>
            <person name="Faro S."/>
            <person name="Ferguson D."/>
            <person name="Fisher S."/>
            <person name="Foley C.D."/>
            <person name="Franke A."/>
            <person name="Friedrich D."/>
            <person name="Gadbois L."/>
            <person name="Gearin G."/>
            <person name="Gearin C.R."/>
            <person name="Giannoukos G."/>
            <person name="Goode T."/>
            <person name="Graham J."/>
            <person name="Grandbois E."/>
            <person name="Grewal S."/>
            <person name="Gyaltsen K."/>
            <person name="Hafez N."/>
            <person name="Hagos B."/>
            <person name="Hall J."/>
            <person name="Henson C."/>
            <person name="Hollinger A."/>
            <person name="Honan T."/>
            <person name="Huard M.D."/>
            <person name="Hughes L."/>
            <person name="Hurhula B."/>
            <person name="Husby M.E."/>
            <person name="Kamat A."/>
            <person name="Kanga B."/>
            <person name="Kashin S."/>
            <person name="Khazanovich D."/>
            <person name="Kisner P."/>
            <person name="Lance K."/>
            <person name="Lara M."/>
            <person name="Lee W."/>
            <person name="Lennon N."/>
            <person name="Letendre F."/>
            <person name="LeVine R."/>
            <person name="Lipovsky A."/>
            <person name="Liu X."/>
            <person name="Liu J."/>
            <person name="Liu S."/>
            <person name="Lokyitsang T."/>
            <person name="Lokyitsang Y."/>
            <person name="Lubonja R."/>
            <person name="Lui A."/>
            <person name="MacDonald P."/>
            <person name="Magnisalis V."/>
            <person name="Maru K."/>
            <person name="Matthews C."/>
            <person name="McCusker W."/>
            <person name="McDonough S."/>
            <person name="Mehta T."/>
            <person name="Meldrim J."/>
            <person name="Meneus L."/>
            <person name="Mihai O."/>
            <person name="Mihalev A."/>
            <person name="Mihova T."/>
            <person name="Mittelman R."/>
            <person name="Mlenga V."/>
            <person name="Montmayeur A."/>
            <person name="Mulrain L."/>
            <person name="Navidi A."/>
            <person name="Naylor J."/>
            <person name="Negash T."/>
            <person name="Nguyen T."/>
            <person name="Nguyen N."/>
            <person name="Nicol R."/>
            <person name="Norbu C."/>
            <person name="Norbu N."/>
            <person name="Novod N."/>
            <person name="O'Neill B."/>
            <person name="Osman S."/>
            <person name="Markiewicz E."/>
            <person name="Oyono O.L."/>
            <person name="Patti C."/>
            <person name="Phunkhang P."/>
            <person name="Pierre F."/>
            <person name="Priest M."/>
            <person name="Raghuraman S."/>
            <person name="Rege F."/>
            <person name="Reyes R."/>
            <person name="Rise C."/>
            <person name="Rogov P."/>
            <person name="Ross K."/>
            <person name="Ryan E."/>
            <person name="Settipalli S."/>
            <person name="Shea T."/>
            <person name="Sherpa N."/>
            <person name="Shi L."/>
            <person name="Shih D."/>
            <person name="Sparrow T."/>
            <person name="Spaulding J."/>
            <person name="Stalker J."/>
            <person name="Stange-Thomann N."/>
            <person name="Stavropoulos S."/>
            <person name="Stone C."/>
            <person name="Strader C."/>
            <person name="Tesfaye S."/>
            <person name="Thomson T."/>
            <person name="Thoulutsang Y."/>
            <person name="Thoulutsang D."/>
            <person name="Topham K."/>
            <person name="Topping I."/>
            <person name="Tsamla T."/>
            <person name="Vassiliev H."/>
            <person name="Vo A."/>
            <person name="Wangchuk T."/>
            <person name="Wangdi T."/>
            <person name="Weiand M."/>
            <person name="Wilkinson J."/>
            <person name="Wilson A."/>
            <person name="Yadav S."/>
            <person name="Young G."/>
            <person name="Yu Q."/>
            <person name="Zembek L."/>
            <person name="Zhong D."/>
            <person name="Zimmer A."/>
            <person name="Zwirko Z."/>
            <person name="Jaffe D.B."/>
            <person name="Alvarez P."/>
            <person name="Brockman W."/>
            <person name="Butler J."/>
            <person name="Chin C."/>
            <person name="Gnerre S."/>
            <person name="Grabherr M."/>
            <person name="Kleber M."/>
            <person name="Mauceli E."/>
            <person name="MacCallum I."/>
        </authorList>
    </citation>
    <scope>NUCLEOTIDE SEQUENCE [LARGE SCALE GENOMIC DNA]</scope>
    <source>
        <strain evidence="2">Tucson 14030-0811.24</strain>
    </source>
</reference>
<evidence type="ECO:0000313" key="2">
    <source>
        <dbReference type="Proteomes" id="UP000007798"/>
    </source>
</evidence>
<dbReference type="AlphaFoldDB" id="B4NKW7"/>
<dbReference type="Gene3D" id="3.40.30.10">
    <property type="entry name" value="Glutaredoxin"/>
    <property type="match status" value="1"/>
</dbReference>
<dbReference type="OrthoDB" id="7825421at2759"/>
<dbReference type="eggNOG" id="KOG0191">
    <property type="taxonomic scope" value="Eukaryota"/>
</dbReference>
<dbReference type="PhylomeDB" id="B4NKW7"/>
<accession>B4NKW7</accession>
<dbReference type="KEGG" id="dwi:6651509"/>
<organism evidence="1 2">
    <name type="scientific">Drosophila willistoni</name>
    <name type="common">Fruit fly</name>
    <dbReference type="NCBI Taxonomy" id="7260"/>
    <lineage>
        <taxon>Eukaryota</taxon>
        <taxon>Metazoa</taxon>
        <taxon>Ecdysozoa</taxon>
        <taxon>Arthropoda</taxon>
        <taxon>Hexapoda</taxon>
        <taxon>Insecta</taxon>
        <taxon>Pterygota</taxon>
        <taxon>Neoptera</taxon>
        <taxon>Endopterygota</taxon>
        <taxon>Diptera</taxon>
        <taxon>Brachycera</taxon>
        <taxon>Muscomorpha</taxon>
        <taxon>Ephydroidea</taxon>
        <taxon>Drosophilidae</taxon>
        <taxon>Drosophila</taxon>
        <taxon>Sophophora</taxon>
    </lineage>
</organism>
<dbReference type="InParanoid" id="B4NKW7"/>
<keyword evidence="2" id="KW-1185">Reference proteome</keyword>
<dbReference type="STRING" id="7260.B4NKW7"/>
<evidence type="ECO:0000313" key="1">
    <source>
        <dbReference type="EMBL" id="EDW84170.1"/>
    </source>
</evidence>
<proteinExistence type="predicted"/>